<dbReference type="Pfam" id="PF07355">
    <property type="entry name" value="GRDB"/>
    <property type="match status" value="1"/>
</dbReference>
<sequence>MAKLKAVYYVNQFYAGIGGEEKADMGLKVLDDIKGPAIAIGSFWGNEMEVVKVISCGDNFINNDEKYESILPEIDRIMEKINPDVFIAGPAFNAGRYGVACAKLCDYVKKTHNIPSVTAMYYENPAVQMYVKDNYIIESSETSAGMKEVLPILGKFSLKLAKGEKIGPARIEGYLPTGHRYNEYHEKTGAQRVVEILLKKLKGEKHKTEIPLRGFEKVSPADPIKDLKEAHVALITTGGLVPKGNPDKLKQAFSVTYGKYNIAGLDLIPKGDFISIHGGYDTTIVDEDPNRLVPLDELRILEREGKINKVYDEFFTTCGIGTNVESSKKIGRGIAGDLKTNKVNVALLTST</sequence>
<evidence type="ECO:0000313" key="4">
    <source>
        <dbReference type="Proteomes" id="UP000198828"/>
    </source>
</evidence>
<evidence type="ECO:0000313" key="3">
    <source>
        <dbReference type="EMBL" id="SDW17198.1"/>
    </source>
</evidence>
<protein>
    <submittedName>
        <fullName evidence="3">Glycine reductase</fullName>
    </submittedName>
</protein>
<keyword evidence="1" id="KW-0712">Selenocysteine</keyword>
<dbReference type="InterPro" id="IPR010187">
    <property type="entry name" value="Various_sel_PB"/>
</dbReference>
<name>A0A1H2RDC4_9FIRM</name>
<dbReference type="RefSeq" id="WP_200773596.1">
    <property type="nucleotide sequence ID" value="NZ_FNNG01000001.1"/>
</dbReference>
<dbReference type="GO" id="GO:0050485">
    <property type="term" value="F:oxidoreductase activity, acting on X-H and Y-H to form an X-Y bond, with a disulfide as acceptor"/>
    <property type="evidence" value="ECO:0007669"/>
    <property type="project" value="InterPro"/>
</dbReference>
<dbReference type="AlphaFoldDB" id="A0A1H2RDC4"/>
<reference evidence="3 4" key="1">
    <citation type="submission" date="2016-10" db="EMBL/GenBank/DDBJ databases">
        <authorList>
            <person name="de Groot N.N."/>
        </authorList>
    </citation>
    <scope>NUCLEOTIDE SEQUENCE [LARGE SCALE GENOMIC DNA]</scope>
    <source>
        <strain evidence="3 4">DSM 23310</strain>
    </source>
</reference>
<dbReference type="EMBL" id="FNNG01000001">
    <property type="protein sequence ID" value="SDW17198.1"/>
    <property type="molecule type" value="Genomic_DNA"/>
</dbReference>
<keyword evidence="2" id="KW-0560">Oxidoreductase</keyword>
<dbReference type="NCBIfam" id="TIGR01918">
    <property type="entry name" value="various_sel_PB"/>
    <property type="match status" value="1"/>
</dbReference>
<evidence type="ECO:0000256" key="1">
    <source>
        <dbReference type="ARBA" id="ARBA00022933"/>
    </source>
</evidence>
<organism evidence="3 4">
    <name type="scientific">Tepidimicrobium xylanilyticum</name>
    <dbReference type="NCBI Taxonomy" id="1123352"/>
    <lineage>
        <taxon>Bacteria</taxon>
        <taxon>Bacillati</taxon>
        <taxon>Bacillota</taxon>
        <taxon>Tissierellia</taxon>
        <taxon>Tissierellales</taxon>
        <taxon>Tepidimicrobiaceae</taxon>
        <taxon>Tepidimicrobium</taxon>
    </lineage>
</organism>
<proteinExistence type="predicted"/>
<evidence type="ECO:0000256" key="2">
    <source>
        <dbReference type="ARBA" id="ARBA00023002"/>
    </source>
</evidence>
<dbReference type="Proteomes" id="UP000198828">
    <property type="component" value="Unassembled WGS sequence"/>
</dbReference>
<accession>A0A1H2RDC4</accession>
<gene>
    <name evidence="3" type="ORF">SAMN05660923_00345</name>
</gene>
<keyword evidence="4" id="KW-1185">Reference proteome</keyword>